<protein>
    <submittedName>
        <fullName evidence="2">Uncharacterized protein</fullName>
    </submittedName>
</protein>
<keyword evidence="3" id="KW-1185">Reference proteome</keyword>
<evidence type="ECO:0000313" key="3">
    <source>
        <dbReference type="Proteomes" id="UP000198280"/>
    </source>
</evidence>
<dbReference type="Proteomes" id="UP000198280">
    <property type="component" value="Unassembled WGS sequence"/>
</dbReference>
<dbReference type="AlphaFoldDB" id="A0A239F0Q0"/>
<feature type="compositionally biased region" description="Basic and acidic residues" evidence="1">
    <location>
        <begin position="15"/>
        <end position="35"/>
    </location>
</feature>
<reference evidence="2 3" key="1">
    <citation type="submission" date="2017-06" db="EMBL/GenBank/DDBJ databases">
        <authorList>
            <person name="Kim H.J."/>
            <person name="Triplett B.A."/>
        </authorList>
    </citation>
    <scope>NUCLEOTIDE SEQUENCE [LARGE SCALE GENOMIC DNA]</scope>
    <source>
        <strain evidence="2 3">CGMCC 4.1858</strain>
    </source>
</reference>
<feature type="region of interest" description="Disordered" evidence="1">
    <location>
        <begin position="1"/>
        <end position="43"/>
    </location>
</feature>
<proteinExistence type="predicted"/>
<gene>
    <name evidence="2" type="ORF">SAMN05216252_106252</name>
</gene>
<name>A0A239F0Q0_9ACTN</name>
<sequence length="80" mass="8787">MPVLAPAEMFTTARRKSDREGGIRKPLHKQKDEGGRGPPACNHLGQVDAEVKEQIRIEALPVFVDQPCEAEASPAWVLDP</sequence>
<organism evidence="2 3">
    <name type="scientific">Actinacidiphila glaucinigra</name>
    <dbReference type="NCBI Taxonomy" id="235986"/>
    <lineage>
        <taxon>Bacteria</taxon>
        <taxon>Bacillati</taxon>
        <taxon>Actinomycetota</taxon>
        <taxon>Actinomycetes</taxon>
        <taxon>Kitasatosporales</taxon>
        <taxon>Streptomycetaceae</taxon>
        <taxon>Actinacidiphila</taxon>
    </lineage>
</organism>
<evidence type="ECO:0000313" key="2">
    <source>
        <dbReference type="EMBL" id="SNS50469.1"/>
    </source>
</evidence>
<dbReference type="EMBL" id="FZOF01000006">
    <property type="protein sequence ID" value="SNS50469.1"/>
    <property type="molecule type" value="Genomic_DNA"/>
</dbReference>
<accession>A0A239F0Q0</accession>
<evidence type="ECO:0000256" key="1">
    <source>
        <dbReference type="SAM" id="MobiDB-lite"/>
    </source>
</evidence>